<comment type="similarity">
    <text evidence="7">Belongs to the DHHC palmitoyltransferase family.</text>
</comment>
<name>A0A1D2N1J6_ORCCI</name>
<evidence type="ECO:0000259" key="9">
    <source>
        <dbReference type="Pfam" id="PF01529"/>
    </source>
</evidence>
<keyword evidence="4 7" id="KW-1133">Transmembrane helix</keyword>
<dbReference type="PROSITE" id="PS50216">
    <property type="entry name" value="DHHC"/>
    <property type="match status" value="1"/>
</dbReference>
<gene>
    <name evidence="10" type="ORF">Ocin01_07899</name>
</gene>
<feature type="region of interest" description="Disordered" evidence="8">
    <location>
        <begin position="286"/>
        <end position="328"/>
    </location>
</feature>
<dbReference type="GO" id="GO:0006612">
    <property type="term" value="P:protein targeting to membrane"/>
    <property type="evidence" value="ECO:0007669"/>
    <property type="project" value="TreeGrafter"/>
</dbReference>
<organism evidence="10 11">
    <name type="scientific">Orchesella cincta</name>
    <name type="common">Springtail</name>
    <name type="synonym">Podura cincta</name>
    <dbReference type="NCBI Taxonomy" id="48709"/>
    <lineage>
        <taxon>Eukaryota</taxon>
        <taxon>Metazoa</taxon>
        <taxon>Ecdysozoa</taxon>
        <taxon>Arthropoda</taxon>
        <taxon>Hexapoda</taxon>
        <taxon>Collembola</taxon>
        <taxon>Entomobryomorpha</taxon>
        <taxon>Entomobryoidea</taxon>
        <taxon>Orchesellidae</taxon>
        <taxon>Orchesellinae</taxon>
        <taxon>Orchesella</taxon>
    </lineage>
</organism>
<dbReference type="Proteomes" id="UP000094527">
    <property type="component" value="Unassembled WGS sequence"/>
</dbReference>
<comment type="caution">
    <text evidence="10">The sequence shown here is derived from an EMBL/GenBank/DDBJ whole genome shotgun (WGS) entry which is preliminary data.</text>
</comment>
<dbReference type="GO" id="GO:0005783">
    <property type="term" value="C:endoplasmic reticulum"/>
    <property type="evidence" value="ECO:0007669"/>
    <property type="project" value="TreeGrafter"/>
</dbReference>
<keyword evidence="5 7" id="KW-0472">Membrane</keyword>
<evidence type="ECO:0000256" key="8">
    <source>
        <dbReference type="SAM" id="MobiDB-lite"/>
    </source>
</evidence>
<keyword evidence="6 7" id="KW-0012">Acyltransferase</keyword>
<evidence type="ECO:0000256" key="6">
    <source>
        <dbReference type="ARBA" id="ARBA00023315"/>
    </source>
</evidence>
<feature type="region of interest" description="Disordered" evidence="8">
    <location>
        <begin position="388"/>
        <end position="412"/>
    </location>
</feature>
<dbReference type="GO" id="GO:0019706">
    <property type="term" value="F:protein-cysteine S-palmitoyltransferase activity"/>
    <property type="evidence" value="ECO:0007669"/>
    <property type="project" value="UniProtKB-EC"/>
</dbReference>
<evidence type="ECO:0000256" key="4">
    <source>
        <dbReference type="ARBA" id="ARBA00022989"/>
    </source>
</evidence>
<accession>A0A1D2N1J6</accession>
<dbReference type="EMBL" id="LJIJ01000322">
    <property type="protein sequence ID" value="ODM98775.1"/>
    <property type="molecule type" value="Genomic_DNA"/>
</dbReference>
<keyword evidence="2 7" id="KW-0808">Transferase</keyword>
<dbReference type="OrthoDB" id="4096362at2759"/>
<evidence type="ECO:0000256" key="5">
    <source>
        <dbReference type="ARBA" id="ARBA00023136"/>
    </source>
</evidence>
<reference evidence="10 11" key="1">
    <citation type="journal article" date="2016" name="Genome Biol. Evol.">
        <title>Gene Family Evolution Reflects Adaptation to Soil Environmental Stressors in the Genome of the Collembolan Orchesella cincta.</title>
        <authorList>
            <person name="Faddeeva-Vakhrusheva A."/>
            <person name="Derks M.F."/>
            <person name="Anvar S.Y."/>
            <person name="Agamennone V."/>
            <person name="Suring W."/>
            <person name="Smit S."/>
            <person name="van Straalen N.M."/>
            <person name="Roelofs D."/>
        </authorList>
    </citation>
    <scope>NUCLEOTIDE SEQUENCE [LARGE SCALE GENOMIC DNA]</scope>
    <source>
        <tissue evidence="10">Mixed pool</tissue>
    </source>
</reference>
<feature type="domain" description="Palmitoyltransferase DHHC" evidence="9">
    <location>
        <begin position="106"/>
        <end position="226"/>
    </location>
</feature>
<dbReference type="Pfam" id="PF01529">
    <property type="entry name" value="DHHC"/>
    <property type="match status" value="1"/>
</dbReference>
<evidence type="ECO:0000313" key="11">
    <source>
        <dbReference type="Proteomes" id="UP000094527"/>
    </source>
</evidence>
<dbReference type="STRING" id="48709.A0A1D2N1J6"/>
<protein>
    <recommendedName>
        <fullName evidence="7">Palmitoyltransferase</fullName>
        <ecNumber evidence="7">2.3.1.225</ecNumber>
    </recommendedName>
</protein>
<dbReference type="AlphaFoldDB" id="A0A1D2N1J6"/>
<dbReference type="EC" id="2.3.1.225" evidence="7"/>
<dbReference type="InterPro" id="IPR001594">
    <property type="entry name" value="Palmitoyltrfase_DHHC"/>
</dbReference>
<comment type="subcellular location">
    <subcellularLocation>
        <location evidence="1">Membrane</location>
        <topology evidence="1">Multi-pass membrane protein</topology>
    </subcellularLocation>
</comment>
<keyword evidence="11" id="KW-1185">Reference proteome</keyword>
<sequence length="412" mass="47041">MEEPTSFKEKCCGHLSRVGPVIATTSTFVSCCSLIWAFICPWYFQHFPIHISGPILLYYGLLTIAVVANFLYASCMDPGILPKGIFDERYKQGHPNKMRVKNLTYTLKLCQTCNYYRLPRTSHCRQCDNCVENFDHHCPWVNNCVGRRNYRFFFTFLVCLIIHILSSISLCCAYLIIHPDGNWDVVKVMAVVLAAVITFLLVPVCGLFGFHCFLISHGFTTYEYLTHRYTEKPNPFSRGCCKNFAFQLCSPEYPRYKTPSIAPEEETKEVDRDLVVRITENKFRQSYDKKEQPRMGEDRDILPPPDHHHPNDTANNNDSRDMDLSLSDPPSFIFHSSSMEDDDDVKIDIDLSPVLMVQDVSHVRLETKLPTESGDVVTWTSPESISIRIEKDDPPLPPSTSLASSTQLAPEA</sequence>
<proteinExistence type="inferred from homology"/>
<dbReference type="InterPro" id="IPR039859">
    <property type="entry name" value="PFA4/ZDH16/20/ERF2-like"/>
</dbReference>
<feature type="transmembrane region" description="Helical" evidence="7">
    <location>
        <begin position="189"/>
        <end position="215"/>
    </location>
</feature>
<feature type="transmembrane region" description="Helical" evidence="7">
    <location>
        <begin position="56"/>
        <end position="73"/>
    </location>
</feature>
<dbReference type="GO" id="GO:0005794">
    <property type="term" value="C:Golgi apparatus"/>
    <property type="evidence" value="ECO:0007669"/>
    <property type="project" value="TreeGrafter"/>
</dbReference>
<comment type="catalytic activity">
    <reaction evidence="7">
        <text>L-cysteinyl-[protein] + hexadecanoyl-CoA = S-hexadecanoyl-L-cysteinyl-[protein] + CoA</text>
        <dbReference type="Rhea" id="RHEA:36683"/>
        <dbReference type="Rhea" id="RHEA-COMP:10131"/>
        <dbReference type="Rhea" id="RHEA-COMP:11032"/>
        <dbReference type="ChEBI" id="CHEBI:29950"/>
        <dbReference type="ChEBI" id="CHEBI:57287"/>
        <dbReference type="ChEBI" id="CHEBI:57379"/>
        <dbReference type="ChEBI" id="CHEBI:74151"/>
        <dbReference type="EC" id="2.3.1.225"/>
    </reaction>
</comment>
<keyword evidence="3 7" id="KW-0812">Transmembrane</keyword>
<dbReference type="GO" id="GO:0016020">
    <property type="term" value="C:membrane"/>
    <property type="evidence" value="ECO:0007669"/>
    <property type="project" value="UniProtKB-SubCell"/>
</dbReference>
<feature type="transmembrane region" description="Helical" evidence="7">
    <location>
        <begin position="152"/>
        <end position="177"/>
    </location>
</feature>
<evidence type="ECO:0000256" key="1">
    <source>
        <dbReference type="ARBA" id="ARBA00004141"/>
    </source>
</evidence>
<evidence type="ECO:0000256" key="3">
    <source>
        <dbReference type="ARBA" id="ARBA00022692"/>
    </source>
</evidence>
<feature type="transmembrane region" description="Helical" evidence="7">
    <location>
        <begin position="21"/>
        <end position="44"/>
    </location>
</feature>
<feature type="compositionally biased region" description="Basic and acidic residues" evidence="8">
    <location>
        <begin position="286"/>
        <end position="311"/>
    </location>
</feature>
<evidence type="ECO:0000256" key="2">
    <source>
        <dbReference type="ARBA" id="ARBA00022679"/>
    </source>
</evidence>
<dbReference type="PANTHER" id="PTHR22883">
    <property type="entry name" value="ZINC FINGER DHHC DOMAIN CONTAINING PROTEIN"/>
    <property type="match status" value="1"/>
</dbReference>
<dbReference type="PANTHER" id="PTHR22883:SF488">
    <property type="entry name" value="PALMITOYLTRANSFERASE"/>
    <property type="match status" value="1"/>
</dbReference>
<comment type="domain">
    <text evidence="7">The DHHC domain is required for palmitoyltransferase activity.</text>
</comment>
<evidence type="ECO:0000256" key="7">
    <source>
        <dbReference type="RuleBase" id="RU079119"/>
    </source>
</evidence>
<feature type="compositionally biased region" description="Low complexity" evidence="8">
    <location>
        <begin position="399"/>
        <end position="412"/>
    </location>
</feature>
<evidence type="ECO:0000313" key="10">
    <source>
        <dbReference type="EMBL" id="ODM98775.1"/>
    </source>
</evidence>